<evidence type="ECO:0008006" key="5">
    <source>
        <dbReference type="Google" id="ProtNLM"/>
    </source>
</evidence>
<keyword evidence="4" id="KW-1185">Reference proteome</keyword>
<feature type="transmembrane region" description="Helical" evidence="1">
    <location>
        <begin position="91"/>
        <end position="112"/>
    </location>
</feature>
<evidence type="ECO:0000313" key="4">
    <source>
        <dbReference type="Proteomes" id="UP000663281"/>
    </source>
</evidence>
<dbReference type="EMBL" id="CP071504">
    <property type="protein sequence ID" value="QSX30971.1"/>
    <property type="molecule type" value="Genomic_DNA"/>
</dbReference>
<evidence type="ECO:0000256" key="1">
    <source>
        <dbReference type="SAM" id="Phobius"/>
    </source>
</evidence>
<gene>
    <name evidence="3" type="ORF">JYB88_04815</name>
</gene>
<organism evidence="3 4">
    <name type="scientific">Shewanella cyperi</name>
    <dbReference type="NCBI Taxonomy" id="2814292"/>
    <lineage>
        <taxon>Bacteria</taxon>
        <taxon>Pseudomonadati</taxon>
        <taxon>Pseudomonadota</taxon>
        <taxon>Gammaproteobacteria</taxon>
        <taxon>Alteromonadales</taxon>
        <taxon>Shewanellaceae</taxon>
        <taxon>Shewanella</taxon>
    </lineage>
</organism>
<feature type="transmembrane region" description="Helical" evidence="1">
    <location>
        <begin position="42"/>
        <end position="61"/>
    </location>
</feature>
<keyword evidence="1" id="KW-1133">Transmembrane helix</keyword>
<proteinExistence type="predicted"/>
<reference evidence="3 4" key="1">
    <citation type="submission" date="2021-03" db="EMBL/GenBank/DDBJ databases">
        <title>Novel species identification of genus Shewanella.</title>
        <authorList>
            <person name="Liu G."/>
            <person name="Zhang Q."/>
        </authorList>
    </citation>
    <scope>NUCLEOTIDE SEQUENCE [LARGE SCALE GENOMIC DNA]</scope>
    <source>
        <strain evidence="3 4">FJAT-53726</strain>
    </source>
</reference>
<evidence type="ECO:0000313" key="3">
    <source>
        <dbReference type="EMBL" id="QSX30971.1"/>
    </source>
</evidence>
<keyword evidence="1" id="KW-0812">Transmembrane</keyword>
<accession>A0A974XPN8</accession>
<feature type="transmembrane region" description="Helical" evidence="1">
    <location>
        <begin position="68"/>
        <end position="85"/>
    </location>
</feature>
<feature type="chain" id="PRO_5037491598" description="DUF3325 domain-containing protein" evidence="2">
    <location>
        <begin position="23"/>
        <end position="113"/>
    </location>
</feature>
<dbReference type="AlphaFoldDB" id="A0A974XPN8"/>
<dbReference type="RefSeq" id="WP_207325662.1">
    <property type="nucleotide sequence ID" value="NZ_CP071504.1"/>
</dbReference>
<keyword evidence="2" id="KW-0732">Signal</keyword>
<evidence type="ECO:0000256" key="2">
    <source>
        <dbReference type="SAM" id="SignalP"/>
    </source>
</evidence>
<protein>
    <recommendedName>
        <fullName evidence="5">DUF3325 domain-containing protein</fullName>
    </recommendedName>
</protein>
<sequence>MYWFLSAFAVAAAILLFAPSSASVSPDPGRLLRQSAVADSKATPTLLLITLGISLWLLLLVKSQGGNSFVWAAPGFVLTAAIVAIPTLRRFLLPVALGTGLLLALICFLQLLP</sequence>
<dbReference type="Proteomes" id="UP000663281">
    <property type="component" value="Chromosome"/>
</dbReference>
<dbReference type="KEGG" id="scyp:JYB88_04815"/>
<keyword evidence="1" id="KW-0472">Membrane</keyword>
<feature type="signal peptide" evidence="2">
    <location>
        <begin position="1"/>
        <end position="22"/>
    </location>
</feature>
<name>A0A974XPN8_9GAMM</name>